<evidence type="ECO:0000256" key="2">
    <source>
        <dbReference type="ARBA" id="ARBA00007942"/>
    </source>
</evidence>
<dbReference type="Proteomes" id="UP000076587">
    <property type="component" value="Unassembled WGS sequence"/>
</dbReference>
<keyword evidence="5" id="KW-0997">Cell inner membrane</keyword>
<dbReference type="PANTHER" id="PTHR32196">
    <property type="entry name" value="ABC TRANSPORTER PERMEASE PROTEIN YPHD-RELATED-RELATED"/>
    <property type="match status" value="1"/>
</dbReference>
<evidence type="ECO:0000313" key="11">
    <source>
        <dbReference type="Proteomes" id="UP000076587"/>
    </source>
</evidence>
<keyword evidence="6 9" id="KW-0812">Transmembrane</keyword>
<keyword evidence="8 9" id="KW-0472">Membrane</keyword>
<dbReference type="InterPro" id="IPR001851">
    <property type="entry name" value="ABC_transp_permease"/>
</dbReference>
<sequence length="312" mass="32882">MRLSAQVTAKTLVYYTFALTVVIFTFVLHSSAFFSIENWLNIVRQTAPIVIMAIGLNFALSAGQLDLSIGAVVALSGLVAALLLPEYGLIIASVVALSLGGAIGAFNGYLSLRLAVPSLIVTLGTMVFLNGFVRYLSGLESIPILNESFLILFGGGSIFGVPTLLIWVLGIAVSVYCVFSYVQLGRHLLATGANANAARAMGVNTIKVRIIAMSLSGFFAALAGLLYAGRMQSARYTLGEFEFITVIAAIAIGGCSLLGGQVSIWGTVLGVWLIGILNNGLILSGFSSNAQMMMKGIILIVAVGITFRTRKQ</sequence>
<feature type="transmembrane region" description="Helical" evidence="9">
    <location>
        <begin position="241"/>
        <end position="260"/>
    </location>
</feature>
<evidence type="ECO:0008006" key="12">
    <source>
        <dbReference type="Google" id="ProtNLM"/>
    </source>
</evidence>
<evidence type="ECO:0000256" key="1">
    <source>
        <dbReference type="ARBA" id="ARBA00004429"/>
    </source>
</evidence>
<dbReference type="AlphaFoldDB" id="A0A167BAS9"/>
<evidence type="ECO:0000256" key="8">
    <source>
        <dbReference type="ARBA" id="ARBA00023136"/>
    </source>
</evidence>
<comment type="similarity">
    <text evidence="2">Belongs to the binding-protein-dependent transport system permease family. AraH/RbsC subfamily.</text>
</comment>
<evidence type="ECO:0000256" key="4">
    <source>
        <dbReference type="ARBA" id="ARBA00022475"/>
    </source>
</evidence>
<feature type="transmembrane region" description="Helical" evidence="9">
    <location>
        <begin position="12"/>
        <end position="36"/>
    </location>
</feature>
<feature type="transmembrane region" description="Helical" evidence="9">
    <location>
        <begin position="208"/>
        <end position="229"/>
    </location>
</feature>
<dbReference type="PATRIC" id="fig|1365253.3.peg.3027"/>
<dbReference type="CDD" id="cd06579">
    <property type="entry name" value="TM_PBP1_transp_AraH_like"/>
    <property type="match status" value="1"/>
</dbReference>
<organism evidence="10 11">
    <name type="scientific">Pseudoalteromonas luteoviolacea NCIMB 1942</name>
    <dbReference type="NCBI Taxonomy" id="1365253"/>
    <lineage>
        <taxon>Bacteria</taxon>
        <taxon>Pseudomonadati</taxon>
        <taxon>Pseudomonadota</taxon>
        <taxon>Gammaproteobacteria</taxon>
        <taxon>Alteromonadales</taxon>
        <taxon>Pseudoalteromonadaceae</taxon>
        <taxon>Pseudoalteromonas</taxon>
    </lineage>
</organism>
<accession>A0A167BAS9</accession>
<feature type="transmembrane region" description="Helical" evidence="9">
    <location>
        <begin position="119"/>
        <end position="137"/>
    </location>
</feature>
<feature type="transmembrane region" description="Helical" evidence="9">
    <location>
        <begin position="90"/>
        <end position="112"/>
    </location>
</feature>
<evidence type="ECO:0000256" key="5">
    <source>
        <dbReference type="ARBA" id="ARBA00022519"/>
    </source>
</evidence>
<keyword evidence="4" id="KW-1003">Cell membrane</keyword>
<reference evidence="10 11" key="1">
    <citation type="submission" date="2013-07" db="EMBL/GenBank/DDBJ databases">
        <title>Comparative Genomic and Metabolomic Analysis of Twelve Strains of Pseudoalteromonas luteoviolacea.</title>
        <authorList>
            <person name="Vynne N.G."/>
            <person name="Mansson M."/>
            <person name="Gram L."/>
        </authorList>
    </citation>
    <scope>NUCLEOTIDE SEQUENCE [LARGE SCALE GENOMIC DNA]</scope>
    <source>
        <strain evidence="10 11">NCIMB 1942</strain>
    </source>
</reference>
<proteinExistence type="inferred from homology"/>
<dbReference type="OrthoDB" id="8843934at2"/>
<evidence type="ECO:0000256" key="6">
    <source>
        <dbReference type="ARBA" id="ARBA00022692"/>
    </source>
</evidence>
<evidence type="ECO:0000256" key="7">
    <source>
        <dbReference type="ARBA" id="ARBA00022989"/>
    </source>
</evidence>
<keyword evidence="7 9" id="KW-1133">Transmembrane helix</keyword>
<feature type="transmembrane region" description="Helical" evidence="9">
    <location>
        <begin position="149"/>
        <end position="179"/>
    </location>
</feature>
<dbReference type="Pfam" id="PF02653">
    <property type="entry name" value="BPD_transp_2"/>
    <property type="match status" value="1"/>
</dbReference>
<protein>
    <recommendedName>
        <fullName evidence="12">ABC transporter permease</fullName>
    </recommendedName>
</protein>
<dbReference type="GO" id="GO:0022857">
    <property type="term" value="F:transmembrane transporter activity"/>
    <property type="evidence" value="ECO:0007669"/>
    <property type="project" value="InterPro"/>
</dbReference>
<comment type="subcellular location">
    <subcellularLocation>
        <location evidence="1">Cell inner membrane</location>
        <topology evidence="1">Multi-pass membrane protein</topology>
    </subcellularLocation>
</comment>
<dbReference type="RefSeq" id="WP_063377584.1">
    <property type="nucleotide sequence ID" value="NZ_AUXT01000171.1"/>
</dbReference>
<dbReference type="PANTHER" id="PTHR32196:SF21">
    <property type="entry name" value="ABC TRANSPORTER PERMEASE PROTEIN YPHD-RELATED"/>
    <property type="match status" value="1"/>
</dbReference>
<gene>
    <name evidence="10" type="ORF">N482_12525</name>
</gene>
<evidence type="ECO:0000313" key="10">
    <source>
        <dbReference type="EMBL" id="KZN46324.1"/>
    </source>
</evidence>
<evidence type="ECO:0000256" key="9">
    <source>
        <dbReference type="SAM" id="Phobius"/>
    </source>
</evidence>
<evidence type="ECO:0000256" key="3">
    <source>
        <dbReference type="ARBA" id="ARBA00022448"/>
    </source>
</evidence>
<keyword evidence="3" id="KW-0813">Transport</keyword>
<dbReference type="GO" id="GO:0005886">
    <property type="term" value="C:plasma membrane"/>
    <property type="evidence" value="ECO:0007669"/>
    <property type="project" value="UniProtKB-SubCell"/>
</dbReference>
<comment type="caution">
    <text evidence="10">The sequence shown here is derived from an EMBL/GenBank/DDBJ whole genome shotgun (WGS) entry which is preliminary data.</text>
</comment>
<name>A0A167BAS9_9GAMM</name>
<feature type="transmembrane region" description="Helical" evidence="9">
    <location>
        <begin position="67"/>
        <end position="84"/>
    </location>
</feature>
<feature type="transmembrane region" description="Helical" evidence="9">
    <location>
        <begin position="267"/>
        <end position="286"/>
    </location>
</feature>
<dbReference type="EMBL" id="AUXT01000171">
    <property type="protein sequence ID" value="KZN46324.1"/>
    <property type="molecule type" value="Genomic_DNA"/>
</dbReference>